<name>A0A9P0LIM1_ACAOB</name>
<dbReference type="Proteomes" id="UP001152888">
    <property type="component" value="Unassembled WGS sequence"/>
</dbReference>
<keyword evidence="2" id="KW-1185">Reference proteome</keyword>
<accession>A0A9P0LIM1</accession>
<evidence type="ECO:0000313" key="2">
    <source>
        <dbReference type="Proteomes" id="UP001152888"/>
    </source>
</evidence>
<evidence type="ECO:0000313" key="1">
    <source>
        <dbReference type="EMBL" id="CAH1997486.1"/>
    </source>
</evidence>
<proteinExistence type="predicted"/>
<gene>
    <name evidence="1" type="ORF">ACAOBT_LOCUS23780</name>
</gene>
<reference evidence="1" key="1">
    <citation type="submission" date="2022-03" db="EMBL/GenBank/DDBJ databases">
        <authorList>
            <person name="Sayadi A."/>
        </authorList>
    </citation>
    <scope>NUCLEOTIDE SEQUENCE</scope>
</reference>
<comment type="caution">
    <text evidence="1">The sequence shown here is derived from an EMBL/GenBank/DDBJ whole genome shotgun (WGS) entry which is preliminary data.</text>
</comment>
<dbReference type="AlphaFoldDB" id="A0A9P0LIM1"/>
<dbReference type="EMBL" id="CAKOFQ010007290">
    <property type="protein sequence ID" value="CAH1997486.1"/>
    <property type="molecule type" value="Genomic_DNA"/>
</dbReference>
<organism evidence="1 2">
    <name type="scientific">Acanthoscelides obtectus</name>
    <name type="common">Bean weevil</name>
    <name type="synonym">Bruchus obtectus</name>
    <dbReference type="NCBI Taxonomy" id="200917"/>
    <lineage>
        <taxon>Eukaryota</taxon>
        <taxon>Metazoa</taxon>
        <taxon>Ecdysozoa</taxon>
        <taxon>Arthropoda</taxon>
        <taxon>Hexapoda</taxon>
        <taxon>Insecta</taxon>
        <taxon>Pterygota</taxon>
        <taxon>Neoptera</taxon>
        <taxon>Endopterygota</taxon>
        <taxon>Coleoptera</taxon>
        <taxon>Polyphaga</taxon>
        <taxon>Cucujiformia</taxon>
        <taxon>Chrysomeloidea</taxon>
        <taxon>Chrysomelidae</taxon>
        <taxon>Bruchinae</taxon>
        <taxon>Bruchini</taxon>
        <taxon>Acanthoscelides</taxon>
    </lineage>
</organism>
<sequence>MMISDLRLSVLSITILYMRTGSVEGEVSASF</sequence>
<protein>
    <submittedName>
        <fullName evidence="1">Uncharacterized protein</fullName>
    </submittedName>
</protein>